<sequence>MELDTDIQTEALSKSNLKAIMEFLPFNKYFIGEKAGLFKRKGSIRLFTQILFRSHFLDPRMNINAQGSLAYKRVGSMVHNGEKSHGIIGVLDVTDVMDDGSGRVWVHNNKQGFVDCEPYALLEDWLSKKADDYLDSNIDKVHVPVNGKCEMPEQKLEHGVLTSSSMNAVSRLKIESNFMNKSQPI</sequence>
<accession>A0ACB9GCR4</accession>
<evidence type="ECO:0000313" key="1">
    <source>
        <dbReference type="EMBL" id="KAI3781283.1"/>
    </source>
</evidence>
<reference evidence="1 2" key="2">
    <citation type="journal article" date="2022" name="Mol. Ecol. Resour.">
        <title>The genomes of chicory, endive, great burdock and yacon provide insights into Asteraceae paleo-polyploidization history and plant inulin production.</title>
        <authorList>
            <person name="Fan W."/>
            <person name="Wang S."/>
            <person name="Wang H."/>
            <person name="Wang A."/>
            <person name="Jiang F."/>
            <person name="Liu H."/>
            <person name="Zhao H."/>
            <person name="Xu D."/>
            <person name="Zhang Y."/>
        </authorList>
    </citation>
    <scope>NUCLEOTIDE SEQUENCE [LARGE SCALE GENOMIC DNA]</scope>
    <source>
        <strain evidence="2">cv. Punajuju</strain>
        <tissue evidence="1">Leaves</tissue>
    </source>
</reference>
<reference evidence="2" key="1">
    <citation type="journal article" date="2022" name="Mol. Ecol. Resour.">
        <title>The genomes of chicory, endive, great burdock and yacon provide insights into Asteraceae palaeo-polyploidization history and plant inulin production.</title>
        <authorList>
            <person name="Fan W."/>
            <person name="Wang S."/>
            <person name="Wang H."/>
            <person name="Wang A."/>
            <person name="Jiang F."/>
            <person name="Liu H."/>
            <person name="Zhao H."/>
            <person name="Xu D."/>
            <person name="Zhang Y."/>
        </authorList>
    </citation>
    <scope>NUCLEOTIDE SEQUENCE [LARGE SCALE GENOMIC DNA]</scope>
    <source>
        <strain evidence="2">cv. Punajuju</strain>
    </source>
</reference>
<keyword evidence="2" id="KW-1185">Reference proteome</keyword>
<dbReference type="EMBL" id="CM042010">
    <property type="protein sequence ID" value="KAI3781283.1"/>
    <property type="molecule type" value="Genomic_DNA"/>
</dbReference>
<evidence type="ECO:0000313" key="2">
    <source>
        <dbReference type="Proteomes" id="UP001055811"/>
    </source>
</evidence>
<dbReference type="Proteomes" id="UP001055811">
    <property type="component" value="Linkage Group LG02"/>
</dbReference>
<name>A0ACB9GCR4_CICIN</name>
<protein>
    <submittedName>
        <fullName evidence="1">Uncharacterized protein</fullName>
    </submittedName>
</protein>
<organism evidence="1 2">
    <name type="scientific">Cichorium intybus</name>
    <name type="common">Chicory</name>
    <dbReference type="NCBI Taxonomy" id="13427"/>
    <lineage>
        <taxon>Eukaryota</taxon>
        <taxon>Viridiplantae</taxon>
        <taxon>Streptophyta</taxon>
        <taxon>Embryophyta</taxon>
        <taxon>Tracheophyta</taxon>
        <taxon>Spermatophyta</taxon>
        <taxon>Magnoliopsida</taxon>
        <taxon>eudicotyledons</taxon>
        <taxon>Gunneridae</taxon>
        <taxon>Pentapetalae</taxon>
        <taxon>asterids</taxon>
        <taxon>campanulids</taxon>
        <taxon>Asterales</taxon>
        <taxon>Asteraceae</taxon>
        <taxon>Cichorioideae</taxon>
        <taxon>Cichorieae</taxon>
        <taxon>Cichoriinae</taxon>
        <taxon>Cichorium</taxon>
    </lineage>
</organism>
<comment type="caution">
    <text evidence="1">The sequence shown here is derived from an EMBL/GenBank/DDBJ whole genome shotgun (WGS) entry which is preliminary data.</text>
</comment>
<proteinExistence type="predicted"/>
<gene>
    <name evidence="1" type="ORF">L2E82_11292</name>
</gene>